<comment type="caution">
    <text evidence="9">The sequence shown here is derived from an EMBL/GenBank/DDBJ whole genome shotgun (WGS) entry which is preliminary data.</text>
</comment>
<dbReference type="InterPro" id="IPR010369">
    <property type="entry name" value="SOK"/>
</dbReference>
<accession>A0AAV7H9X2</accession>
<dbReference type="GO" id="GO:0051258">
    <property type="term" value="P:protein polymerization"/>
    <property type="evidence" value="ECO:0007669"/>
    <property type="project" value="UniProtKB-ARBA"/>
</dbReference>
<keyword evidence="6" id="KW-0131">Cell cycle</keyword>
<evidence type="ECO:0000256" key="2">
    <source>
        <dbReference type="ARBA" id="ARBA00022473"/>
    </source>
</evidence>
<proteinExistence type="inferred from homology"/>
<keyword evidence="5" id="KW-0472">Membrane</keyword>
<evidence type="ECO:0000256" key="1">
    <source>
        <dbReference type="ARBA" id="ARBA00004413"/>
    </source>
</evidence>
<evidence type="ECO:0000256" key="4">
    <source>
        <dbReference type="ARBA" id="ARBA00022618"/>
    </source>
</evidence>
<evidence type="ECO:0000256" key="7">
    <source>
        <dbReference type="ARBA" id="ARBA00024211"/>
    </source>
</evidence>
<evidence type="ECO:0000256" key="6">
    <source>
        <dbReference type="ARBA" id="ARBA00023306"/>
    </source>
</evidence>
<feature type="domain" description="SOSEKI DIX-like" evidence="8">
    <location>
        <begin position="12"/>
        <end position="43"/>
    </location>
</feature>
<keyword evidence="2" id="KW-0217">Developmental protein</keyword>
<keyword evidence="10" id="KW-1185">Reference proteome</keyword>
<evidence type="ECO:0000313" key="9">
    <source>
        <dbReference type="EMBL" id="KAH0464285.1"/>
    </source>
</evidence>
<dbReference type="AlphaFoldDB" id="A0AAV7H9X2"/>
<dbReference type="EMBL" id="JAGFBR010000007">
    <property type="protein sequence ID" value="KAH0464285.1"/>
    <property type="molecule type" value="Genomic_DNA"/>
</dbReference>
<dbReference type="GO" id="GO:0005886">
    <property type="term" value="C:plasma membrane"/>
    <property type="evidence" value="ECO:0007669"/>
    <property type="project" value="UniProtKB-SubCell"/>
</dbReference>
<reference evidence="9 10" key="1">
    <citation type="journal article" date="2021" name="Hortic Res">
        <title>Chromosome-scale assembly of the Dendrobium chrysotoxum genome enhances the understanding of orchid evolution.</title>
        <authorList>
            <person name="Zhang Y."/>
            <person name="Zhang G.Q."/>
            <person name="Zhang D."/>
            <person name="Liu X.D."/>
            <person name="Xu X.Y."/>
            <person name="Sun W.H."/>
            <person name="Yu X."/>
            <person name="Zhu X."/>
            <person name="Wang Z.W."/>
            <person name="Zhao X."/>
            <person name="Zhong W.Y."/>
            <person name="Chen H."/>
            <person name="Yin W.L."/>
            <person name="Huang T."/>
            <person name="Niu S.C."/>
            <person name="Liu Z.J."/>
        </authorList>
    </citation>
    <scope>NUCLEOTIDE SEQUENCE [LARGE SCALE GENOMIC DNA]</scope>
    <source>
        <strain evidence="9">Lindl</strain>
    </source>
</reference>
<evidence type="ECO:0000256" key="3">
    <source>
        <dbReference type="ARBA" id="ARBA00022475"/>
    </source>
</evidence>
<dbReference type="PANTHER" id="PTHR31083">
    <property type="entry name" value="UPSTREAM OF FLC PROTEIN (DUF966)"/>
    <property type="match status" value="1"/>
</dbReference>
<dbReference type="InterPro" id="IPR048351">
    <property type="entry name" value="SOK_DIX"/>
</dbReference>
<evidence type="ECO:0000259" key="8">
    <source>
        <dbReference type="Pfam" id="PF06136"/>
    </source>
</evidence>
<dbReference type="Proteomes" id="UP000775213">
    <property type="component" value="Unassembled WGS sequence"/>
</dbReference>
<organism evidence="9 10">
    <name type="scientific">Dendrobium chrysotoxum</name>
    <name type="common">Orchid</name>
    <dbReference type="NCBI Taxonomy" id="161865"/>
    <lineage>
        <taxon>Eukaryota</taxon>
        <taxon>Viridiplantae</taxon>
        <taxon>Streptophyta</taxon>
        <taxon>Embryophyta</taxon>
        <taxon>Tracheophyta</taxon>
        <taxon>Spermatophyta</taxon>
        <taxon>Magnoliopsida</taxon>
        <taxon>Liliopsida</taxon>
        <taxon>Asparagales</taxon>
        <taxon>Orchidaceae</taxon>
        <taxon>Epidendroideae</taxon>
        <taxon>Malaxideae</taxon>
        <taxon>Dendrobiinae</taxon>
        <taxon>Dendrobium</taxon>
    </lineage>
</organism>
<comment type="subcellular location">
    <subcellularLocation>
        <location evidence="1">Cell membrane</location>
        <topology evidence="1">Peripheral membrane protein</topology>
        <orientation evidence="1">Cytoplasmic side</orientation>
    </subcellularLocation>
</comment>
<sequence length="104" mass="11924">MKESRGEGRKLHIVYFLCHNGKMDHPHLLWVNHLNCHGVRLRGEHIQSLSSSSSSCSSSSITLIVCNTDVKRRLSQLRGEDMPECFAWSYKRFTNSLIGCIMIF</sequence>
<dbReference type="GO" id="GO:0051301">
    <property type="term" value="P:cell division"/>
    <property type="evidence" value="ECO:0007669"/>
    <property type="project" value="UniProtKB-KW"/>
</dbReference>
<dbReference type="Pfam" id="PF06136">
    <property type="entry name" value="SOK"/>
    <property type="match status" value="1"/>
</dbReference>
<keyword evidence="4" id="KW-0132">Cell division</keyword>
<comment type="similarity">
    <text evidence="7">Belongs to the SOSEKI family.</text>
</comment>
<keyword evidence="3" id="KW-1003">Cell membrane</keyword>
<gene>
    <name evidence="9" type="ORF">IEQ34_007071</name>
</gene>
<name>A0AAV7H9X2_DENCH</name>
<dbReference type="PANTHER" id="PTHR31083:SF5">
    <property type="entry name" value="PROTEIN SOSEKI 1"/>
    <property type="match status" value="1"/>
</dbReference>
<evidence type="ECO:0000313" key="10">
    <source>
        <dbReference type="Proteomes" id="UP000775213"/>
    </source>
</evidence>
<evidence type="ECO:0000256" key="5">
    <source>
        <dbReference type="ARBA" id="ARBA00023136"/>
    </source>
</evidence>
<protein>
    <recommendedName>
        <fullName evidence="8">SOSEKI DIX-like domain-containing protein</fullName>
    </recommendedName>
</protein>